<sequence>MLISEAYAQAAESGQTEAGWANLILLIGIFVIFWLLLIRPQAKRAKEHKQMVENLQRGDEVITNGGILGLILNVSESYVVVEIAPSLEVIVLKSSIQTLLPKGTLKSIEPSKGGKPAKKSVKASPAATNAETKKTDDATDSPDNAPEGSNEDTSKPGDKN</sequence>
<evidence type="ECO:0000313" key="14">
    <source>
        <dbReference type="Proteomes" id="UP000199459"/>
    </source>
</evidence>
<dbReference type="GO" id="GO:0005886">
    <property type="term" value="C:plasma membrane"/>
    <property type="evidence" value="ECO:0007669"/>
    <property type="project" value="UniProtKB-SubCell"/>
</dbReference>
<dbReference type="GO" id="GO:0015031">
    <property type="term" value="P:protein transport"/>
    <property type="evidence" value="ECO:0007669"/>
    <property type="project" value="UniProtKB-KW"/>
</dbReference>
<keyword evidence="7" id="KW-0653">Protein transport</keyword>
<feature type="transmembrane region" description="Helical" evidence="12">
    <location>
        <begin position="20"/>
        <end position="38"/>
    </location>
</feature>
<dbReference type="RefSeq" id="WP_090633433.1">
    <property type="nucleotide sequence ID" value="NZ_FOCP01000018.1"/>
</dbReference>
<comment type="similarity">
    <text evidence="2">Belongs to the YajC family.</text>
</comment>
<evidence type="ECO:0000256" key="1">
    <source>
        <dbReference type="ARBA" id="ARBA00004162"/>
    </source>
</evidence>
<dbReference type="STRING" id="917.SAMN05216326_11954"/>
<gene>
    <name evidence="13" type="ORF">SAMN05216325_11877</name>
</gene>
<comment type="subcellular location">
    <subcellularLocation>
        <location evidence="1">Cell membrane</location>
        <topology evidence="1">Single-pass membrane protein</topology>
    </subcellularLocation>
</comment>
<evidence type="ECO:0000256" key="10">
    <source>
        <dbReference type="ARBA" id="ARBA00023136"/>
    </source>
</evidence>
<keyword evidence="6 12" id="KW-0812">Transmembrane</keyword>
<feature type="region of interest" description="Disordered" evidence="11">
    <location>
        <begin position="105"/>
        <end position="160"/>
    </location>
</feature>
<proteinExistence type="inferred from homology"/>
<organism evidence="13 14">
    <name type="scientific">Nitrosomonas marina</name>
    <dbReference type="NCBI Taxonomy" id="917"/>
    <lineage>
        <taxon>Bacteria</taxon>
        <taxon>Pseudomonadati</taxon>
        <taxon>Pseudomonadota</taxon>
        <taxon>Betaproteobacteria</taxon>
        <taxon>Nitrosomonadales</taxon>
        <taxon>Nitrosomonadaceae</taxon>
        <taxon>Nitrosomonas</taxon>
    </lineage>
</organism>
<evidence type="ECO:0000256" key="5">
    <source>
        <dbReference type="ARBA" id="ARBA00022475"/>
    </source>
</evidence>
<evidence type="ECO:0000256" key="4">
    <source>
        <dbReference type="ARBA" id="ARBA00022448"/>
    </source>
</evidence>
<evidence type="ECO:0000256" key="3">
    <source>
        <dbReference type="ARBA" id="ARBA00014962"/>
    </source>
</evidence>
<keyword evidence="10 12" id="KW-0472">Membrane</keyword>
<dbReference type="Pfam" id="PF02699">
    <property type="entry name" value="YajC"/>
    <property type="match status" value="1"/>
</dbReference>
<dbReference type="AlphaFoldDB" id="A0A1H8GKM2"/>
<reference evidence="13 14" key="1">
    <citation type="submission" date="2016-10" db="EMBL/GenBank/DDBJ databases">
        <authorList>
            <person name="de Groot N.N."/>
        </authorList>
    </citation>
    <scope>NUCLEOTIDE SEQUENCE [LARGE SCALE GENOMIC DNA]</scope>
    <source>
        <strain evidence="13 14">Nm22</strain>
    </source>
</reference>
<dbReference type="Proteomes" id="UP000199459">
    <property type="component" value="Unassembled WGS sequence"/>
</dbReference>
<evidence type="ECO:0000256" key="7">
    <source>
        <dbReference type="ARBA" id="ARBA00022927"/>
    </source>
</evidence>
<evidence type="ECO:0000256" key="6">
    <source>
        <dbReference type="ARBA" id="ARBA00022692"/>
    </source>
</evidence>
<dbReference type="SMART" id="SM01323">
    <property type="entry name" value="YajC"/>
    <property type="match status" value="1"/>
</dbReference>
<keyword evidence="9" id="KW-0811">Translocation</keyword>
<keyword evidence="8 12" id="KW-1133">Transmembrane helix</keyword>
<evidence type="ECO:0000256" key="8">
    <source>
        <dbReference type="ARBA" id="ARBA00022989"/>
    </source>
</evidence>
<evidence type="ECO:0000313" key="13">
    <source>
        <dbReference type="EMBL" id="SEN44513.1"/>
    </source>
</evidence>
<dbReference type="InterPro" id="IPR003849">
    <property type="entry name" value="Preprotein_translocase_YajC"/>
</dbReference>
<dbReference type="PANTHER" id="PTHR33909:SF1">
    <property type="entry name" value="SEC TRANSLOCON ACCESSORY COMPLEX SUBUNIT YAJC"/>
    <property type="match status" value="1"/>
</dbReference>
<keyword evidence="4" id="KW-0813">Transport</keyword>
<dbReference type="EMBL" id="FOCP01000018">
    <property type="protein sequence ID" value="SEN44513.1"/>
    <property type="molecule type" value="Genomic_DNA"/>
</dbReference>
<evidence type="ECO:0000256" key="11">
    <source>
        <dbReference type="SAM" id="MobiDB-lite"/>
    </source>
</evidence>
<evidence type="ECO:0000256" key="9">
    <source>
        <dbReference type="ARBA" id="ARBA00023010"/>
    </source>
</evidence>
<dbReference type="PANTHER" id="PTHR33909">
    <property type="entry name" value="SEC TRANSLOCON ACCESSORY COMPLEX SUBUNIT YAJC"/>
    <property type="match status" value="1"/>
</dbReference>
<evidence type="ECO:0000256" key="12">
    <source>
        <dbReference type="SAM" id="Phobius"/>
    </source>
</evidence>
<dbReference type="OrthoDB" id="9811406at2"/>
<dbReference type="NCBIfam" id="TIGR00739">
    <property type="entry name" value="yajC"/>
    <property type="match status" value="1"/>
</dbReference>
<evidence type="ECO:0000256" key="2">
    <source>
        <dbReference type="ARBA" id="ARBA00006742"/>
    </source>
</evidence>
<accession>A0A1H8GKM2</accession>
<protein>
    <recommendedName>
        <fullName evidence="3">Sec translocon accessory complex subunit YajC</fullName>
    </recommendedName>
</protein>
<name>A0A1H8GKM2_9PROT</name>
<dbReference type="PRINTS" id="PR01853">
    <property type="entry name" value="YAJCTRNLCASE"/>
</dbReference>
<keyword evidence="5" id="KW-1003">Cell membrane</keyword>